<keyword evidence="3" id="KW-0378">Hydrolase</keyword>
<evidence type="ECO:0000256" key="2">
    <source>
        <dbReference type="ARBA" id="ARBA00022670"/>
    </source>
</evidence>
<dbReference type="AlphaFoldDB" id="A0A0E2E1S0"/>
<dbReference type="EMBL" id="AGDV01000021">
    <property type="protein sequence ID" value="EMB30633.1"/>
    <property type="molecule type" value="Genomic_DNA"/>
</dbReference>
<dbReference type="InterPro" id="IPR038765">
    <property type="entry name" value="Papain-like_cys_pep_sf"/>
</dbReference>
<dbReference type="PROSITE" id="PS51935">
    <property type="entry name" value="NLPC_P60"/>
    <property type="match status" value="1"/>
</dbReference>
<dbReference type="Gene3D" id="3.90.1720.10">
    <property type="entry name" value="endopeptidase domain like (from Nostoc punctiforme)"/>
    <property type="match status" value="1"/>
</dbReference>
<organism evidence="7">
    <name type="scientific">Treponema denticola H-22</name>
    <dbReference type="NCBI Taxonomy" id="999432"/>
    <lineage>
        <taxon>Bacteria</taxon>
        <taxon>Pseudomonadati</taxon>
        <taxon>Spirochaetota</taxon>
        <taxon>Spirochaetia</taxon>
        <taxon>Spirochaetales</taxon>
        <taxon>Treponemataceae</taxon>
        <taxon>Treponema</taxon>
    </lineage>
</organism>
<evidence type="ECO:0000256" key="4">
    <source>
        <dbReference type="ARBA" id="ARBA00022807"/>
    </source>
</evidence>
<dbReference type="SUPFAM" id="SSF54001">
    <property type="entry name" value="Cysteine proteinases"/>
    <property type="match status" value="1"/>
</dbReference>
<evidence type="ECO:0000313" key="7">
    <source>
        <dbReference type="EMBL" id="EMB30633.1"/>
    </source>
</evidence>
<dbReference type="InterPro" id="IPR051202">
    <property type="entry name" value="Peptidase_C40"/>
</dbReference>
<evidence type="ECO:0000256" key="3">
    <source>
        <dbReference type="ARBA" id="ARBA00022801"/>
    </source>
</evidence>
<dbReference type="PANTHER" id="PTHR47053">
    <property type="entry name" value="MUREIN DD-ENDOPEPTIDASE MEPH-RELATED"/>
    <property type="match status" value="1"/>
</dbReference>
<name>A0A0E2E1S0_TREDN</name>
<dbReference type="InterPro" id="IPR000064">
    <property type="entry name" value="NLP_P60_dom"/>
</dbReference>
<dbReference type="Proteomes" id="UP000011705">
    <property type="component" value="Chromosome"/>
</dbReference>
<dbReference type="PANTHER" id="PTHR47053:SF1">
    <property type="entry name" value="MUREIN DD-ENDOPEPTIDASE MEPH-RELATED"/>
    <property type="match status" value="1"/>
</dbReference>
<sequence>MKKIFIFVLLSFFLNGCMTFGAQPPESPRLDFINAAYKYLKTPYKYAGTTKAGMDCSGFVYRAALDALEISVPRSTKGLADFAKRISDKEVQPGDLLFFYTVGNKVSHVGIYIGNREFIHSASQGKHTGVIISSLDEKYWKDTYRFAGRILDPEDIFNE</sequence>
<keyword evidence="2" id="KW-0645">Protease</keyword>
<dbReference type="HOGENOM" id="CLU_016043_8_3_12"/>
<feature type="domain" description="NlpC/P60" evidence="6">
    <location>
        <begin position="26"/>
        <end position="151"/>
    </location>
</feature>
<dbReference type="GO" id="GO:0006508">
    <property type="term" value="P:proteolysis"/>
    <property type="evidence" value="ECO:0007669"/>
    <property type="project" value="UniProtKB-KW"/>
</dbReference>
<evidence type="ECO:0000256" key="1">
    <source>
        <dbReference type="ARBA" id="ARBA00007074"/>
    </source>
</evidence>
<protein>
    <recommendedName>
        <fullName evidence="6">NlpC/P60 domain-containing protein</fullName>
    </recommendedName>
</protein>
<dbReference type="GO" id="GO:0008234">
    <property type="term" value="F:cysteine-type peptidase activity"/>
    <property type="evidence" value="ECO:0007669"/>
    <property type="project" value="UniProtKB-KW"/>
</dbReference>
<reference evidence="7" key="1">
    <citation type="submission" date="2012-01" db="EMBL/GenBank/DDBJ databases">
        <title>The Genome Sequence of Treponema denticola H-22.</title>
        <authorList>
            <consortium name="The Broad Institute Genome Sequencing Platform"/>
            <person name="Earl A."/>
            <person name="Ward D."/>
            <person name="Feldgarden M."/>
            <person name="Gevers D."/>
            <person name="Blanton J.M."/>
            <person name="Fenno C.J."/>
            <person name="Baranova O.V."/>
            <person name="Mathney J."/>
            <person name="Dewhirst F.E."/>
            <person name="Izard J."/>
            <person name="Young S.K."/>
            <person name="Zeng Q."/>
            <person name="Gargeya S."/>
            <person name="Fitzgerald M."/>
            <person name="Haas B."/>
            <person name="Abouelleil A."/>
            <person name="Alvarado L."/>
            <person name="Arachchi H.M."/>
            <person name="Berlin A."/>
            <person name="Chapman S.B."/>
            <person name="Gearin G."/>
            <person name="Goldberg J."/>
            <person name="Griggs A."/>
            <person name="Gujja S."/>
            <person name="Hansen M."/>
            <person name="Heiman D."/>
            <person name="Howarth C."/>
            <person name="Larimer J."/>
            <person name="Lui A."/>
            <person name="MacDonald P.J.P."/>
            <person name="McCowen C."/>
            <person name="Montmayeur A."/>
            <person name="Murphy C."/>
            <person name="Neiman D."/>
            <person name="Pearson M."/>
            <person name="Priest M."/>
            <person name="Roberts A."/>
            <person name="Saif S."/>
            <person name="Shea T."/>
            <person name="Sisk P."/>
            <person name="Stolte C."/>
            <person name="Sykes S."/>
            <person name="Wortman J."/>
            <person name="Nusbaum C."/>
            <person name="Birren B."/>
        </authorList>
    </citation>
    <scope>NUCLEOTIDE SEQUENCE [LARGE SCALE GENOMIC DNA]</scope>
    <source>
        <strain evidence="7">H-22</strain>
    </source>
</reference>
<dbReference type="PATRIC" id="fig|999432.5.peg.2409"/>
<dbReference type="RefSeq" id="WP_002670337.1">
    <property type="nucleotide sequence ID" value="NZ_CM001795.1"/>
</dbReference>
<keyword evidence="5" id="KW-0732">Signal</keyword>
<accession>A0A0E2E1S0</accession>
<feature type="signal peptide" evidence="5">
    <location>
        <begin position="1"/>
        <end position="22"/>
    </location>
</feature>
<evidence type="ECO:0000259" key="6">
    <source>
        <dbReference type="PROSITE" id="PS51935"/>
    </source>
</evidence>
<feature type="chain" id="PRO_5002393342" description="NlpC/P60 domain-containing protein" evidence="5">
    <location>
        <begin position="23"/>
        <end position="159"/>
    </location>
</feature>
<gene>
    <name evidence="7" type="ORF">HMPREF9726_02318</name>
</gene>
<proteinExistence type="inferred from homology"/>
<comment type="caution">
    <text evidence="7">The sequence shown here is derived from an EMBL/GenBank/DDBJ whole genome shotgun (WGS) entry which is preliminary data.</text>
</comment>
<keyword evidence="4" id="KW-0788">Thiol protease</keyword>
<evidence type="ECO:0000256" key="5">
    <source>
        <dbReference type="SAM" id="SignalP"/>
    </source>
</evidence>
<dbReference type="Pfam" id="PF00877">
    <property type="entry name" value="NLPC_P60"/>
    <property type="match status" value="1"/>
</dbReference>
<comment type="similarity">
    <text evidence="1">Belongs to the peptidase C40 family.</text>
</comment>